<gene>
    <name evidence="3" type="ORF">HNR61_008721</name>
</gene>
<proteinExistence type="predicted"/>
<protein>
    <submittedName>
        <fullName evidence="3">Uncharacterized protein</fullName>
    </submittedName>
</protein>
<dbReference type="Proteomes" id="UP000572680">
    <property type="component" value="Unassembled WGS sequence"/>
</dbReference>
<feature type="compositionally biased region" description="Basic and acidic residues" evidence="1">
    <location>
        <begin position="17"/>
        <end position="27"/>
    </location>
</feature>
<dbReference type="SUPFAM" id="SSF50998">
    <property type="entry name" value="Quinoprotein alcohol dehydrogenase-like"/>
    <property type="match status" value="1"/>
</dbReference>
<accession>A0A7W3LZ56</accession>
<sequence length="438" mass="43949">MAQPPAPAGPPPAITERPVRDEPRDRAGAAWSGGPPPAAHQPARPVAVRTAHTRRRFERRVVLLGAGSALAVSAVTLTLFTAMSDETAPVVRPGPAATPTATATLTRKVPPGWSATGAWQTPIRPGTRPAVIPDGGLVAMVTTDRRVQIRHGATGAVIWTAATPLPPEAGDPVATRVDGKPVITALAGPRLLVWPVNGTGAAPTTLALPDKAQVSWAGDGPLLTLPGHRAALVTGGQARTVELPGKAVAMAVDGSTVLAATSTGTWWRLTPGAPPVKVTPKKPAGAKAVTRVAAAGHGTVTLVWSSDTSGKAVAALHDATTGAARTSASAPADQLRTTPVWVRGADGGAAALGPVVFDLARPAATARPGLIPLTTAGPVAYGRIGKRLVAVPASGEPVRDLGAGTALPWGTVADRAIVADRTADGVALFALPAAAPAG</sequence>
<keyword evidence="2" id="KW-1133">Transmembrane helix</keyword>
<evidence type="ECO:0000313" key="4">
    <source>
        <dbReference type="Proteomes" id="UP000572680"/>
    </source>
</evidence>
<evidence type="ECO:0000256" key="1">
    <source>
        <dbReference type="SAM" id="MobiDB-lite"/>
    </source>
</evidence>
<keyword evidence="2" id="KW-0812">Transmembrane</keyword>
<evidence type="ECO:0000256" key="2">
    <source>
        <dbReference type="SAM" id="Phobius"/>
    </source>
</evidence>
<name>A0A7W3LZ56_ACTNM</name>
<feature type="region of interest" description="Disordered" evidence="1">
    <location>
        <begin position="107"/>
        <end position="128"/>
    </location>
</feature>
<dbReference type="RefSeq" id="WP_182848892.1">
    <property type="nucleotide sequence ID" value="NZ_BAAALP010000017.1"/>
</dbReference>
<keyword evidence="2" id="KW-0472">Membrane</keyword>
<dbReference type="InterPro" id="IPR011047">
    <property type="entry name" value="Quinoprotein_ADH-like_sf"/>
</dbReference>
<reference evidence="3 4" key="1">
    <citation type="submission" date="2020-08" db="EMBL/GenBank/DDBJ databases">
        <title>Genomic Encyclopedia of Type Strains, Phase IV (KMG-IV): sequencing the most valuable type-strain genomes for metagenomic binning, comparative biology and taxonomic classification.</title>
        <authorList>
            <person name="Goeker M."/>
        </authorList>
    </citation>
    <scope>NUCLEOTIDE SEQUENCE [LARGE SCALE GENOMIC DNA]</scope>
    <source>
        <strain evidence="3 4">DSM 44197</strain>
    </source>
</reference>
<feature type="transmembrane region" description="Helical" evidence="2">
    <location>
        <begin position="61"/>
        <end position="83"/>
    </location>
</feature>
<dbReference type="EMBL" id="JACJIA010000019">
    <property type="protein sequence ID" value="MBA8957031.1"/>
    <property type="molecule type" value="Genomic_DNA"/>
</dbReference>
<comment type="caution">
    <text evidence="3">The sequence shown here is derived from an EMBL/GenBank/DDBJ whole genome shotgun (WGS) entry which is preliminary data.</text>
</comment>
<evidence type="ECO:0000313" key="3">
    <source>
        <dbReference type="EMBL" id="MBA8957031.1"/>
    </source>
</evidence>
<keyword evidence="4" id="KW-1185">Reference proteome</keyword>
<dbReference type="AlphaFoldDB" id="A0A7W3LZ56"/>
<feature type="region of interest" description="Disordered" evidence="1">
    <location>
        <begin position="1"/>
        <end position="51"/>
    </location>
</feature>
<feature type="compositionally biased region" description="Pro residues" evidence="1">
    <location>
        <begin position="1"/>
        <end position="13"/>
    </location>
</feature>
<organism evidence="3 4">
    <name type="scientific">Actinomadura namibiensis</name>
    <dbReference type="NCBI Taxonomy" id="182080"/>
    <lineage>
        <taxon>Bacteria</taxon>
        <taxon>Bacillati</taxon>
        <taxon>Actinomycetota</taxon>
        <taxon>Actinomycetes</taxon>
        <taxon>Streptosporangiales</taxon>
        <taxon>Thermomonosporaceae</taxon>
        <taxon>Actinomadura</taxon>
    </lineage>
</organism>